<dbReference type="AlphaFoldDB" id="A0A2P4NLG8"/>
<reference evidence="1 2" key="1">
    <citation type="journal article" date="2013" name="Proc. Natl. Acad. Sci. U.S.A.">
        <title>Genome of an arbuscular mycorrhizal fungus provides insight into the oldest plant symbiosis.</title>
        <authorList>
            <person name="Tisserant E."/>
            <person name="Malbreil M."/>
            <person name="Kuo A."/>
            <person name="Kohler A."/>
            <person name="Symeonidi A."/>
            <person name="Balestrini R."/>
            <person name="Charron P."/>
            <person name="Duensing N."/>
            <person name="Frei Dit Frey N."/>
            <person name="Gianinazzi-Pearson V."/>
            <person name="Gilbert L.B."/>
            <person name="Handa Y."/>
            <person name="Herr J.R."/>
            <person name="Hijri M."/>
            <person name="Koul R."/>
            <person name="Kawaguchi M."/>
            <person name="Krajinski F."/>
            <person name="Lammers P.J."/>
            <person name="Masclaux F.G."/>
            <person name="Murat C."/>
            <person name="Morin E."/>
            <person name="Ndikumana S."/>
            <person name="Pagni M."/>
            <person name="Petitpierre D."/>
            <person name="Requena N."/>
            <person name="Rosikiewicz P."/>
            <person name="Riley R."/>
            <person name="Saito K."/>
            <person name="San Clemente H."/>
            <person name="Shapiro H."/>
            <person name="van Tuinen D."/>
            <person name="Becard G."/>
            <person name="Bonfante P."/>
            <person name="Paszkowski U."/>
            <person name="Shachar-Hill Y.Y."/>
            <person name="Tuskan G.A."/>
            <person name="Young P.W."/>
            <person name="Sanders I.R."/>
            <person name="Henrissat B."/>
            <person name="Rensing S.A."/>
            <person name="Grigoriev I.V."/>
            <person name="Corradi N."/>
            <person name="Roux C."/>
            <person name="Martin F."/>
        </authorList>
    </citation>
    <scope>NUCLEOTIDE SEQUENCE [LARGE SCALE GENOMIC DNA]</scope>
    <source>
        <strain evidence="1 2">DAOM 197198</strain>
    </source>
</reference>
<proteinExistence type="predicted"/>
<reference evidence="1 2" key="2">
    <citation type="journal article" date="2018" name="New Phytol.">
        <title>High intraspecific genome diversity in the model arbuscular mycorrhizal symbiont Rhizophagus irregularis.</title>
        <authorList>
            <person name="Chen E.C.H."/>
            <person name="Morin E."/>
            <person name="Beaudet D."/>
            <person name="Noel J."/>
            <person name="Yildirir G."/>
            <person name="Ndikumana S."/>
            <person name="Charron P."/>
            <person name="St-Onge C."/>
            <person name="Giorgi J."/>
            <person name="Kruger M."/>
            <person name="Marton T."/>
            <person name="Ropars J."/>
            <person name="Grigoriev I.V."/>
            <person name="Hainaut M."/>
            <person name="Henrissat B."/>
            <person name="Roux C."/>
            <person name="Martin F."/>
            <person name="Corradi N."/>
        </authorList>
    </citation>
    <scope>NUCLEOTIDE SEQUENCE [LARGE SCALE GENOMIC DNA]</scope>
    <source>
        <strain evidence="1 2">DAOM 197198</strain>
    </source>
</reference>
<keyword evidence="2" id="KW-1185">Reference proteome</keyword>
<dbReference type="EMBL" id="AUPC02000827">
    <property type="protein sequence ID" value="POG53979.1"/>
    <property type="molecule type" value="Genomic_DNA"/>
</dbReference>
<sequence length="61" mass="7289">MNFSIKNNPPIKKKFSNKILRQKILSPIKKNSQKKFFIKENSLLLKKILNEILYQKKNLIC</sequence>
<gene>
    <name evidence="1" type="ORF">GLOIN_2v1740071</name>
</gene>
<comment type="caution">
    <text evidence="1">The sequence shown here is derived from an EMBL/GenBank/DDBJ whole genome shotgun (WGS) entry which is preliminary data.</text>
</comment>
<evidence type="ECO:0000313" key="2">
    <source>
        <dbReference type="Proteomes" id="UP000018888"/>
    </source>
</evidence>
<accession>A0A2P4NLG8</accession>
<name>A0A2P4NLG8_RHIID</name>
<organism evidence="1 2">
    <name type="scientific">Rhizophagus irregularis (strain DAOM 181602 / DAOM 197198 / MUCL 43194)</name>
    <name type="common">Arbuscular mycorrhizal fungus</name>
    <name type="synonym">Glomus intraradices</name>
    <dbReference type="NCBI Taxonomy" id="747089"/>
    <lineage>
        <taxon>Eukaryota</taxon>
        <taxon>Fungi</taxon>
        <taxon>Fungi incertae sedis</taxon>
        <taxon>Mucoromycota</taxon>
        <taxon>Glomeromycotina</taxon>
        <taxon>Glomeromycetes</taxon>
        <taxon>Glomerales</taxon>
        <taxon>Glomeraceae</taxon>
        <taxon>Rhizophagus</taxon>
    </lineage>
</organism>
<dbReference type="Proteomes" id="UP000018888">
    <property type="component" value="Unassembled WGS sequence"/>
</dbReference>
<evidence type="ECO:0000313" key="1">
    <source>
        <dbReference type="EMBL" id="POG53979.1"/>
    </source>
</evidence>
<protein>
    <submittedName>
        <fullName evidence="1">Uncharacterized protein</fullName>
    </submittedName>
</protein>